<proteinExistence type="predicted"/>
<dbReference type="GO" id="GO:0006552">
    <property type="term" value="P:L-leucine catabolic process"/>
    <property type="evidence" value="ECO:0007669"/>
    <property type="project" value="TreeGrafter"/>
</dbReference>
<dbReference type="PANTHER" id="PTHR42738">
    <property type="entry name" value="HYDROXYMETHYLGLUTARYL-COA LYASE"/>
    <property type="match status" value="1"/>
</dbReference>
<evidence type="ECO:0000256" key="3">
    <source>
        <dbReference type="SAM" id="MobiDB-lite"/>
    </source>
</evidence>
<evidence type="ECO:0000256" key="2">
    <source>
        <dbReference type="ARBA" id="ARBA00023239"/>
    </source>
</evidence>
<name>A0A8T2WYI5_POPDE</name>
<dbReference type="Gene3D" id="3.20.20.70">
    <property type="entry name" value="Aldolase class I"/>
    <property type="match status" value="1"/>
</dbReference>
<dbReference type="EMBL" id="JACEGQ020000016">
    <property type="protein sequence ID" value="KAH8485810.1"/>
    <property type="molecule type" value="Genomic_DNA"/>
</dbReference>
<reference evidence="4" key="1">
    <citation type="journal article" date="2021" name="J. Hered.">
        <title>Genome Assembly of Salicaceae Populus deltoides (Eastern Cottonwood) I-69 Based on Nanopore Sequencing and Hi-C Technologies.</title>
        <authorList>
            <person name="Bai S."/>
            <person name="Wu H."/>
            <person name="Zhang J."/>
            <person name="Pan Z."/>
            <person name="Zhao W."/>
            <person name="Li Z."/>
            <person name="Tong C."/>
        </authorList>
    </citation>
    <scope>NUCLEOTIDE SEQUENCE</scope>
    <source>
        <tissue evidence="4">Leaf</tissue>
    </source>
</reference>
<feature type="region of interest" description="Disordered" evidence="3">
    <location>
        <begin position="25"/>
        <end position="51"/>
    </location>
</feature>
<accession>A0A8T2WYI5</accession>
<sequence>MSSASETDLDLMGWDLDAPMLSKLGLSSTAEPHPKSGPSSEPRPTARPSPSVMTRLILVMRGRFISFRSGGCPYAKAASGNVATEDFVYMLNGLGVKTNIVDLQKIMLAARLLPLKALILADKKRASKLSQDPHLSRQEHRQASSFKLAGGPAKSSLYNILKSASILQLHINDKLFNFDLFLSSKESKTMDNWKKKLQMSSVLSNSNSRVLSYGYKSVESVQRYYGSFA</sequence>
<keyword evidence="1" id="KW-0479">Metal-binding</keyword>
<dbReference type="InterPro" id="IPR013785">
    <property type="entry name" value="Aldolase_TIM"/>
</dbReference>
<dbReference type="InterPro" id="IPR043594">
    <property type="entry name" value="HMGL"/>
</dbReference>
<dbReference type="GO" id="GO:0004419">
    <property type="term" value="F:hydroxymethylglutaryl-CoA lyase activity"/>
    <property type="evidence" value="ECO:0007669"/>
    <property type="project" value="TreeGrafter"/>
</dbReference>
<dbReference type="GO" id="GO:0046872">
    <property type="term" value="F:metal ion binding"/>
    <property type="evidence" value="ECO:0007669"/>
    <property type="project" value="UniProtKB-KW"/>
</dbReference>
<dbReference type="PANTHER" id="PTHR42738:SF15">
    <property type="entry name" value="HYDROXYMETHYLGLUTARYL-COA LYASE"/>
    <property type="match status" value="1"/>
</dbReference>
<evidence type="ECO:0000313" key="4">
    <source>
        <dbReference type="EMBL" id="KAH8485810.1"/>
    </source>
</evidence>
<keyword evidence="2" id="KW-0456">Lyase</keyword>
<dbReference type="AlphaFoldDB" id="A0A8T2WYI5"/>
<dbReference type="GO" id="GO:0046951">
    <property type="term" value="P:ketone body biosynthetic process"/>
    <property type="evidence" value="ECO:0007669"/>
    <property type="project" value="TreeGrafter"/>
</dbReference>
<dbReference type="Proteomes" id="UP000807159">
    <property type="component" value="Chromosome 16"/>
</dbReference>
<keyword evidence="5" id="KW-1185">Reference proteome</keyword>
<evidence type="ECO:0000256" key="1">
    <source>
        <dbReference type="ARBA" id="ARBA00022723"/>
    </source>
</evidence>
<comment type="caution">
    <text evidence="4">The sequence shown here is derived from an EMBL/GenBank/DDBJ whole genome shotgun (WGS) entry which is preliminary data.</text>
</comment>
<protein>
    <submittedName>
        <fullName evidence="4">Uncharacterized protein</fullName>
    </submittedName>
</protein>
<organism evidence="4 5">
    <name type="scientific">Populus deltoides</name>
    <name type="common">Eastern poplar</name>
    <name type="synonym">Eastern cottonwood</name>
    <dbReference type="NCBI Taxonomy" id="3696"/>
    <lineage>
        <taxon>Eukaryota</taxon>
        <taxon>Viridiplantae</taxon>
        <taxon>Streptophyta</taxon>
        <taxon>Embryophyta</taxon>
        <taxon>Tracheophyta</taxon>
        <taxon>Spermatophyta</taxon>
        <taxon>Magnoliopsida</taxon>
        <taxon>eudicotyledons</taxon>
        <taxon>Gunneridae</taxon>
        <taxon>Pentapetalae</taxon>
        <taxon>rosids</taxon>
        <taxon>fabids</taxon>
        <taxon>Malpighiales</taxon>
        <taxon>Salicaceae</taxon>
        <taxon>Saliceae</taxon>
        <taxon>Populus</taxon>
    </lineage>
</organism>
<evidence type="ECO:0000313" key="5">
    <source>
        <dbReference type="Proteomes" id="UP000807159"/>
    </source>
</evidence>
<gene>
    <name evidence="4" type="ORF">H0E87_027301</name>
</gene>